<accession>A0ABQ8JZR9</accession>
<keyword evidence="2" id="KW-0812">Transmembrane</keyword>
<comment type="caution">
    <text evidence="3">The sequence shown here is derived from an EMBL/GenBank/DDBJ whole genome shotgun (WGS) entry which is preliminary data.</text>
</comment>
<dbReference type="GeneID" id="71999006"/>
<feature type="region of interest" description="Disordered" evidence="1">
    <location>
        <begin position="164"/>
        <end position="185"/>
    </location>
</feature>
<keyword evidence="2" id="KW-1133">Transmembrane helix</keyword>
<feature type="transmembrane region" description="Helical" evidence="2">
    <location>
        <begin position="47"/>
        <end position="67"/>
    </location>
</feature>
<evidence type="ECO:0000313" key="4">
    <source>
        <dbReference type="Proteomes" id="UP000814176"/>
    </source>
</evidence>
<dbReference type="RefSeq" id="XP_047773247.1">
    <property type="nucleotide sequence ID" value="XM_047918274.1"/>
</dbReference>
<protein>
    <recommendedName>
        <fullName evidence="5">Transmembrane protein</fullName>
    </recommendedName>
</protein>
<reference evidence="3 4" key="1">
    <citation type="journal article" date="2021" name="Environ. Microbiol.">
        <title>Gene family expansions and transcriptome signatures uncover fungal adaptations to wood decay.</title>
        <authorList>
            <person name="Hage H."/>
            <person name="Miyauchi S."/>
            <person name="Viragh M."/>
            <person name="Drula E."/>
            <person name="Min B."/>
            <person name="Chaduli D."/>
            <person name="Navarro D."/>
            <person name="Favel A."/>
            <person name="Norest M."/>
            <person name="Lesage-Meessen L."/>
            <person name="Balint B."/>
            <person name="Merenyi Z."/>
            <person name="de Eugenio L."/>
            <person name="Morin E."/>
            <person name="Martinez A.T."/>
            <person name="Baldrian P."/>
            <person name="Stursova M."/>
            <person name="Martinez M.J."/>
            <person name="Novotny C."/>
            <person name="Magnuson J.K."/>
            <person name="Spatafora J.W."/>
            <person name="Maurice S."/>
            <person name="Pangilinan J."/>
            <person name="Andreopoulos W."/>
            <person name="LaButti K."/>
            <person name="Hundley H."/>
            <person name="Na H."/>
            <person name="Kuo A."/>
            <person name="Barry K."/>
            <person name="Lipzen A."/>
            <person name="Henrissat B."/>
            <person name="Riley R."/>
            <person name="Ahrendt S."/>
            <person name="Nagy L.G."/>
            <person name="Grigoriev I.V."/>
            <person name="Martin F."/>
            <person name="Rosso M.N."/>
        </authorList>
    </citation>
    <scope>NUCLEOTIDE SEQUENCE [LARGE SCALE GENOMIC DNA]</scope>
    <source>
        <strain evidence="3 4">CIRM-BRFM 1785</strain>
    </source>
</reference>
<proteinExistence type="predicted"/>
<keyword evidence="2" id="KW-0472">Membrane</keyword>
<name>A0ABQ8JZR9_9APHY</name>
<organism evidence="3 4">
    <name type="scientific">Rhodofomes roseus</name>
    <dbReference type="NCBI Taxonomy" id="34475"/>
    <lineage>
        <taxon>Eukaryota</taxon>
        <taxon>Fungi</taxon>
        <taxon>Dikarya</taxon>
        <taxon>Basidiomycota</taxon>
        <taxon>Agaricomycotina</taxon>
        <taxon>Agaricomycetes</taxon>
        <taxon>Polyporales</taxon>
        <taxon>Rhodofomes</taxon>
    </lineage>
</organism>
<keyword evidence="4" id="KW-1185">Reference proteome</keyword>
<feature type="transmembrane region" description="Helical" evidence="2">
    <location>
        <begin position="6"/>
        <end position="26"/>
    </location>
</feature>
<evidence type="ECO:0000256" key="2">
    <source>
        <dbReference type="SAM" id="Phobius"/>
    </source>
</evidence>
<evidence type="ECO:0000256" key="1">
    <source>
        <dbReference type="SAM" id="MobiDB-lite"/>
    </source>
</evidence>
<feature type="compositionally biased region" description="Acidic residues" evidence="1">
    <location>
        <begin position="176"/>
        <end position="185"/>
    </location>
</feature>
<sequence length="185" mass="20639">MTVIILSRASLITSDVIVLLVTWWQLYGSLMPRSQQSRPLSTLSVLLLRDSTSYFLVFLLFNVAQIIAQMRFSNGSNPIPSFMLPMTTIVISRLILSLRHLSSTMRTYRQCGTNTSAPTWDAQASIHRSILSTIIFRPNSPPSRYNADQTPSELQKAISPLVSFEDRPFHASGDVSDGDTDADET</sequence>
<evidence type="ECO:0008006" key="5">
    <source>
        <dbReference type="Google" id="ProtNLM"/>
    </source>
</evidence>
<evidence type="ECO:0000313" key="3">
    <source>
        <dbReference type="EMBL" id="KAH9829884.1"/>
    </source>
</evidence>
<dbReference type="EMBL" id="JADCUA010000035">
    <property type="protein sequence ID" value="KAH9829884.1"/>
    <property type="molecule type" value="Genomic_DNA"/>
</dbReference>
<dbReference type="Proteomes" id="UP000814176">
    <property type="component" value="Unassembled WGS sequence"/>
</dbReference>
<gene>
    <name evidence="3" type="ORF">C8Q71DRAFT_393066</name>
</gene>